<feature type="compositionally biased region" description="Low complexity" evidence="1">
    <location>
        <begin position="163"/>
        <end position="173"/>
    </location>
</feature>
<sequence>MTAVPSTGHRPPPAPAVPSRGEDPPLRCPHDVKTAGTLIAEAEHAIRLAATDPTTARTLADAVLATLAAGDGISAGLEWDASPYGLYGGADRWTDPRAEDDHAEGPARPAPDSDHLEATGPARLSPDGRAEMLDRASPLSDSHPGATGPARLSPDGRAEAAGRARSSPGGEGPEAAAVAYRALALAARELGDLPLAEEHLLRSVRLAVAAGSPRRAAQARLSLVPVQTELGRPEQALALAREAEPYLTPSEIAMLGVNRASALMRLGRHDDAIRRCDHAVAVLGEDQVFLAGALLNRGIARVYLEDFTAAERDLRRSAELARAAGLTHVLALAEGNLPFLAARRGDLPAAFAAYLRAERSLFGCPERLATVRCDLAQALIAAHLPGEARALLDLAVPELEAAGAATALAEARLTLAEVELRTGDAHSALVSAELARSELLAHGRRSSVPLATEIVLRARLRLAFPGAPTPFRTRPATAPDDAGAGGEPGQGAGERLLAEMVACADDLDRTGQPSGPLRLTAAELAIRLGDDRTAGEQLALPAPAGHGVAAYRATALRRVLRGDRRGAFAAILAGLARAGARASLLARTGIRSEPALPGATGTGTAEALAAGMAPADGIGAAWATGTDAVQEAGEDPAVRAQAVREAEPLAALGLALALETGRGGTVLAWAERWRGVAGGAGRPAAPPLGELRAALGETALVEFVRHGDELVAVAIVSGRITLCRLGPFAAVAEATVRLRYGLRRTHLRDGPATGTAGEAAAVERLVLGPLLGRLGDRPLVVVPAGALHTLPWPVLPSNADRPVTVAASAAAWLTAHRAGAVPGARTVVVAGPRLRYAGDEADMVRDRRPGAERVAANRAAVMAALERAAVAHLAAHGTFCARSPLLSGIDLDDGRLMAYDLLRLRTPPDLVVLSACDTGMAHAPADGAPLGLAGTFLSLGTRCVVAGLVPVRDEETLALMTAFHTLLAAGHPPAPALTRASAMTGVAGFACFGYGDQPVATGREGSVTQWDQEPT</sequence>
<dbReference type="InterPro" id="IPR011990">
    <property type="entry name" value="TPR-like_helical_dom_sf"/>
</dbReference>
<feature type="region of interest" description="Disordered" evidence="1">
    <location>
        <begin position="1"/>
        <end position="32"/>
    </location>
</feature>
<evidence type="ECO:0000259" key="2">
    <source>
        <dbReference type="Pfam" id="PF12770"/>
    </source>
</evidence>
<evidence type="ECO:0000313" key="3">
    <source>
        <dbReference type="EMBL" id="GIH90501.1"/>
    </source>
</evidence>
<dbReference type="EMBL" id="BOOJ01000011">
    <property type="protein sequence ID" value="GIH90501.1"/>
    <property type="molecule type" value="Genomic_DNA"/>
</dbReference>
<feature type="region of interest" description="Disordered" evidence="1">
    <location>
        <begin position="468"/>
        <end position="491"/>
    </location>
</feature>
<feature type="domain" description="CHAT" evidence="2">
    <location>
        <begin position="763"/>
        <end position="981"/>
    </location>
</feature>
<feature type="compositionally biased region" description="Basic and acidic residues" evidence="1">
    <location>
        <begin position="92"/>
        <end position="117"/>
    </location>
</feature>
<dbReference type="Proteomes" id="UP000619788">
    <property type="component" value="Unassembled WGS sequence"/>
</dbReference>
<dbReference type="SMART" id="SM00028">
    <property type="entry name" value="TPR"/>
    <property type="match status" value="3"/>
</dbReference>
<dbReference type="InterPro" id="IPR019734">
    <property type="entry name" value="TPR_rpt"/>
</dbReference>
<keyword evidence="4" id="KW-1185">Reference proteome</keyword>
<evidence type="ECO:0000313" key="4">
    <source>
        <dbReference type="Proteomes" id="UP000619788"/>
    </source>
</evidence>
<evidence type="ECO:0000256" key="1">
    <source>
        <dbReference type="SAM" id="MobiDB-lite"/>
    </source>
</evidence>
<organism evidence="3 4">
    <name type="scientific">Planobispora siamensis</name>
    <dbReference type="NCBI Taxonomy" id="936338"/>
    <lineage>
        <taxon>Bacteria</taxon>
        <taxon>Bacillati</taxon>
        <taxon>Actinomycetota</taxon>
        <taxon>Actinomycetes</taxon>
        <taxon>Streptosporangiales</taxon>
        <taxon>Streptosporangiaceae</taxon>
        <taxon>Planobispora</taxon>
    </lineage>
</organism>
<comment type="caution">
    <text evidence="3">The sequence shown here is derived from an EMBL/GenBank/DDBJ whole genome shotgun (WGS) entry which is preliminary data.</text>
</comment>
<accession>A0A8J3SDC5</accession>
<gene>
    <name evidence="3" type="ORF">Psi01_11310</name>
</gene>
<feature type="compositionally biased region" description="Basic and acidic residues" evidence="1">
    <location>
        <begin position="20"/>
        <end position="32"/>
    </location>
</feature>
<protein>
    <submittedName>
        <fullName evidence="3">CHAT domain-containing protein</fullName>
    </submittedName>
</protein>
<dbReference type="Gene3D" id="1.25.40.10">
    <property type="entry name" value="Tetratricopeptide repeat domain"/>
    <property type="match status" value="1"/>
</dbReference>
<dbReference type="AlphaFoldDB" id="A0A8J3SDC5"/>
<proteinExistence type="predicted"/>
<name>A0A8J3SDC5_9ACTN</name>
<dbReference type="SUPFAM" id="SSF48452">
    <property type="entry name" value="TPR-like"/>
    <property type="match status" value="2"/>
</dbReference>
<dbReference type="InterPro" id="IPR024983">
    <property type="entry name" value="CHAT_dom"/>
</dbReference>
<feature type="compositionally biased region" description="Low complexity" evidence="1">
    <location>
        <begin position="468"/>
        <end position="482"/>
    </location>
</feature>
<reference evidence="3 4" key="1">
    <citation type="submission" date="2021-01" db="EMBL/GenBank/DDBJ databases">
        <title>Whole genome shotgun sequence of Planobispora siamensis NBRC 107568.</title>
        <authorList>
            <person name="Komaki H."/>
            <person name="Tamura T."/>
        </authorList>
    </citation>
    <scope>NUCLEOTIDE SEQUENCE [LARGE SCALE GENOMIC DNA]</scope>
    <source>
        <strain evidence="3 4">NBRC 107568</strain>
    </source>
</reference>
<feature type="region of interest" description="Disordered" evidence="1">
    <location>
        <begin position="92"/>
        <end position="173"/>
    </location>
</feature>
<dbReference type="Pfam" id="PF12770">
    <property type="entry name" value="CHAT"/>
    <property type="match status" value="1"/>
</dbReference>